<evidence type="ECO:0000313" key="3">
    <source>
        <dbReference type="Proteomes" id="UP001204445"/>
    </source>
</evidence>
<dbReference type="Proteomes" id="UP001204445">
    <property type="component" value="Unassembled WGS sequence"/>
</dbReference>
<dbReference type="RefSeq" id="WP_259054616.1">
    <property type="nucleotide sequence ID" value="NZ_JANUCT010000005.1"/>
</dbReference>
<evidence type="ECO:0000256" key="1">
    <source>
        <dbReference type="SAM" id="SignalP"/>
    </source>
</evidence>
<keyword evidence="1" id="KW-0732">Signal</keyword>
<protein>
    <submittedName>
        <fullName evidence="2">PBP1b-binding outer membrane lipoprotein LpoB</fullName>
    </submittedName>
</protein>
<name>A0AAE3L131_9GAMM</name>
<keyword evidence="3" id="KW-1185">Reference proteome</keyword>
<reference evidence="2" key="1">
    <citation type="submission" date="2022-08" db="EMBL/GenBank/DDBJ databases">
        <title>Genomic Encyclopedia of Type Strains, Phase III (KMG-III): the genomes of soil and plant-associated and newly described type strains.</title>
        <authorList>
            <person name="Whitman W."/>
        </authorList>
    </citation>
    <scope>NUCLEOTIDE SEQUENCE</scope>
    <source>
        <strain evidence="2">HMT 1</strain>
    </source>
</reference>
<dbReference type="PROSITE" id="PS51257">
    <property type="entry name" value="PROKAR_LIPOPROTEIN"/>
    <property type="match status" value="1"/>
</dbReference>
<sequence>MKPFKSVLLILLLLGGCAVSDVYETQPLQADARWALLPMVNYAEAPMAGQRAESILATLLRKQGINSLETYPQRDDEGLPELNDERRLSHAMEWARNSDFQYGVRGSVKEWQYKSGLDGEPAVGLTVEVIEIASGRVVWSASGAESGWGFDTLAGTAQELLVDLIATLPLQ</sequence>
<proteinExistence type="predicted"/>
<dbReference type="AlphaFoldDB" id="A0AAE3L131"/>
<gene>
    <name evidence="2" type="ORF">J2T55_001018</name>
</gene>
<dbReference type="EMBL" id="JANUCT010000005">
    <property type="protein sequence ID" value="MCS3903010.1"/>
    <property type="molecule type" value="Genomic_DNA"/>
</dbReference>
<feature type="signal peptide" evidence="1">
    <location>
        <begin position="1"/>
        <end position="20"/>
    </location>
</feature>
<comment type="caution">
    <text evidence="2">The sequence shown here is derived from an EMBL/GenBank/DDBJ whole genome shotgun (WGS) entry which is preliminary data.</text>
</comment>
<dbReference type="Gene3D" id="3.40.50.10610">
    <property type="entry name" value="ABC-type transport auxiliary lipoprotein component"/>
    <property type="match status" value="1"/>
</dbReference>
<accession>A0AAE3L131</accession>
<evidence type="ECO:0000313" key="2">
    <source>
        <dbReference type="EMBL" id="MCS3903010.1"/>
    </source>
</evidence>
<keyword evidence="2" id="KW-0449">Lipoprotein</keyword>
<feature type="chain" id="PRO_5042188202" evidence="1">
    <location>
        <begin position="21"/>
        <end position="171"/>
    </location>
</feature>
<organism evidence="2 3">
    <name type="scientific">Methylohalomonas lacus</name>
    <dbReference type="NCBI Taxonomy" id="398773"/>
    <lineage>
        <taxon>Bacteria</taxon>
        <taxon>Pseudomonadati</taxon>
        <taxon>Pseudomonadota</taxon>
        <taxon>Gammaproteobacteria</taxon>
        <taxon>Methylohalomonadales</taxon>
        <taxon>Methylohalomonadaceae</taxon>
        <taxon>Methylohalomonas</taxon>
    </lineage>
</organism>